<reference evidence="8 9" key="2">
    <citation type="submission" date="2016-10" db="EMBL/GenBank/DDBJ databases">
        <authorList>
            <person name="Varghese N."/>
            <person name="Submissions S."/>
        </authorList>
    </citation>
    <scope>NUCLEOTIDE SEQUENCE [LARGE SCALE GENOMIC DNA]</scope>
    <source>
        <strain evidence="6 9">CDM_1</strain>
        <strain evidence="8">CDM_6</strain>
    </source>
</reference>
<evidence type="ECO:0000256" key="2">
    <source>
        <dbReference type="ARBA" id="ARBA00022833"/>
    </source>
</evidence>
<evidence type="ECO:0000313" key="8">
    <source>
        <dbReference type="Proteomes" id="UP000199320"/>
    </source>
</evidence>
<dbReference type="Gene3D" id="3.90.180.10">
    <property type="entry name" value="Medium-chain alcohol dehydrogenases, catalytic domain"/>
    <property type="match status" value="1"/>
</dbReference>
<dbReference type="SUPFAM" id="SSF50129">
    <property type="entry name" value="GroES-like"/>
    <property type="match status" value="1"/>
</dbReference>
<dbReference type="PANTHER" id="PTHR43401:SF5">
    <property type="entry name" value="ALCOHOL DEHYDROGENASE-RELATED"/>
    <property type="match status" value="1"/>
</dbReference>
<name>A0A1G6XH78_9EURY</name>
<dbReference type="GO" id="GO:0008270">
    <property type="term" value="F:zinc ion binding"/>
    <property type="evidence" value="ECO:0007669"/>
    <property type="project" value="InterPro"/>
</dbReference>
<feature type="domain" description="Enoyl reductase (ER)" evidence="5">
    <location>
        <begin position="23"/>
        <end position="359"/>
    </location>
</feature>
<dbReference type="InterPro" id="IPR050129">
    <property type="entry name" value="Zn_alcohol_dh"/>
</dbReference>
<evidence type="ECO:0000313" key="7">
    <source>
        <dbReference type="EMBL" id="SET95978.1"/>
    </source>
</evidence>
<evidence type="ECO:0000313" key="6">
    <source>
        <dbReference type="EMBL" id="SDD77153.1"/>
    </source>
</evidence>
<dbReference type="InterPro" id="IPR002328">
    <property type="entry name" value="ADH_Zn_CS"/>
</dbReference>
<sequence>MLNNHCCVVTVVMQAVLLEEFQEPLTVQDVERPEPEPDGAVAEVIGCGICRSDWHCWQGDWDWFGYRPDPPHVLGHEPTGRIVAVGEDVENIEEGQEVAIPFNFACGTCDLCRNGRENICENHIGLGFMNEAPGAFAEEVHIPNADINAVPLPDGIDAEAAAGMGCRFMTSFHAMAHRAPVRAGDDVVIHGCGGIGLSAVHIANALGANVIGVDLMDEKLDRAEELGAVATVNAADVDDPAAEVRDITNGGADISADALGIETTCQNAVNSLRKGGTHVQIGLTTSDEEGMIPLPTDEFVAKEIEFKGSLGLQPSRYSEMLDMVESSKLDPTALVEETVDIHEVPDELDAMSDYNTIGIPVCNEFSS</sequence>
<proteinExistence type="inferred from homology"/>
<dbReference type="InterPro" id="IPR013154">
    <property type="entry name" value="ADH-like_N"/>
</dbReference>
<dbReference type="InterPro" id="IPR011032">
    <property type="entry name" value="GroES-like_sf"/>
</dbReference>
<dbReference type="Gene3D" id="3.40.50.720">
    <property type="entry name" value="NAD(P)-binding Rossmann-like Domain"/>
    <property type="match status" value="1"/>
</dbReference>
<dbReference type="InterPro" id="IPR013149">
    <property type="entry name" value="ADH-like_C"/>
</dbReference>
<evidence type="ECO:0000313" key="9">
    <source>
        <dbReference type="Proteomes" id="UP000324021"/>
    </source>
</evidence>
<dbReference type="STRING" id="392421.SAMN04488694_12042"/>
<dbReference type="GO" id="GO:0030554">
    <property type="term" value="F:adenyl nucleotide binding"/>
    <property type="evidence" value="ECO:0007669"/>
    <property type="project" value="UniProtKB-ARBA"/>
</dbReference>
<dbReference type="SUPFAM" id="SSF51735">
    <property type="entry name" value="NAD(P)-binding Rossmann-fold domains"/>
    <property type="match status" value="1"/>
</dbReference>
<dbReference type="Pfam" id="PF00107">
    <property type="entry name" value="ADH_zinc_N"/>
    <property type="match status" value="1"/>
</dbReference>
<accession>A0A1G6XH78</accession>
<dbReference type="EMBL" id="FMZP01000047">
    <property type="protein sequence ID" value="SDD77153.1"/>
    <property type="molecule type" value="Genomic_DNA"/>
</dbReference>
<evidence type="ECO:0000256" key="1">
    <source>
        <dbReference type="ARBA" id="ARBA00022723"/>
    </source>
</evidence>
<dbReference type="InterPro" id="IPR020843">
    <property type="entry name" value="ER"/>
</dbReference>
<evidence type="ECO:0000256" key="3">
    <source>
        <dbReference type="ARBA" id="ARBA00023002"/>
    </source>
</evidence>
<dbReference type="GO" id="GO:0016616">
    <property type="term" value="F:oxidoreductase activity, acting on the CH-OH group of donors, NAD or NADP as acceptor"/>
    <property type="evidence" value="ECO:0007669"/>
    <property type="project" value="UniProtKB-ARBA"/>
</dbReference>
<dbReference type="PROSITE" id="PS00059">
    <property type="entry name" value="ADH_ZINC"/>
    <property type="match status" value="1"/>
</dbReference>
<dbReference type="AlphaFoldDB" id="A0A1G6XH78"/>
<keyword evidence="2 4" id="KW-0862">Zinc</keyword>
<dbReference type="GO" id="GO:0051262">
    <property type="term" value="P:protein tetramerization"/>
    <property type="evidence" value="ECO:0007669"/>
    <property type="project" value="UniProtKB-ARBA"/>
</dbReference>
<dbReference type="PANTHER" id="PTHR43401">
    <property type="entry name" value="L-THREONINE 3-DEHYDROGENASE"/>
    <property type="match status" value="1"/>
</dbReference>
<dbReference type="EMBL" id="FOIC01000020">
    <property type="protein sequence ID" value="SET95978.1"/>
    <property type="molecule type" value="Genomic_DNA"/>
</dbReference>
<dbReference type="CDD" id="cd08260">
    <property type="entry name" value="Zn_ADH6"/>
    <property type="match status" value="1"/>
</dbReference>
<gene>
    <name evidence="7" type="ORF">SAMN04488694_12042</name>
    <name evidence="6" type="ORF">SAMN05192552_10479</name>
</gene>
<dbReference type="InterPro" id="IPR036291">
    <property type="entry name" value="NAD(P)-bd_dom_sf"/>
</dbReference>
<protein>
    <submittedName>
        <fullName evidence="6">Alcohol dehydrogenase</fullName>
    </submittedName>
</protein>
<reference evidence="7" key="1">
    <citation type="submission" date="2016-10" db="EMBL/GenBank/DDBJ databases">
        <authorList>
            <person name="de Groot N.N."/>
        </authorList>
    </citation>
    <scope>NUCLEOTIDE SEQUENCE [LARGE SCALE GENOMIC DNA]</scope>
    <source>
        <strain evidence="7">CDM_6</strain>
    </source>
</reference>
<dbReference type="SMART" id="SM00829">
    <property type="entry name" value="PKS_ER"/>
    <property type="match status" value="1"/>
</dbReference>
<keyword evidence="3" id="KW-0560">Oxidoreductase</keyword>
<evidence type="ECO:0000256" key="4">
    <source>
        <dbReference type="RuleBase" id="RU361277"/>
    </source>
</evidence>
<dbReference type="GO" id="GO:0043168">
    <property type="term" value="F:anion binding"/>
    <property type="evidence" value="ECO:0007669"/>
    <property type="project" value="UniProtKB-ARBA"/>
</dbReference>
<organism evidence="6 9">
    <name type="scientific">Natrinema hispanicum</name>
    <dbReference type="NCBI Taxonomy" id="392421"/>
    <lineage>
        <taxon>Archaea</taxon>
        <taxon>Methanobacteriati</taxon>
        <taxon>Methanobacteriota</taxon>
        <taxon>Stenosarchaea group</taxon>
        <taxon>Halobacteria</taxon>
        <taxon>Halobacteriales</taxon>
        <taxon>Natrialbaceae</taxon>
        <taxon>Natrinema</taxon>
    </lineage>
</organism>
<comment type="similarity">
    <text evidence="4">Belongs to the zinc-containing alcohol dehydrogenase family.</text>
</comment>
<dbReference type="Proteomes" id="UP000324021">
    <property type="component" value="Unassembled WGS sequence"/>
</dbReference>
<comment type="cofactor">
    <cofactor evidence="4">
        <name>Zn(2+)</name>
        <dbReference type="ChEBI" id="CHEBI:29105"/>
    </cofactor>
</comment>
<dbReference type="Pfam" id="PF08240">
    <property type="entry name" value="ADH_N"/>
    <property type="match status" value="1"/>
</dbReference>
<evidence type="ECO:0000259" key="5">
    <source>
        <dbReference type="SMART" id="SM00829"/>
    </source>
</evidence>
<dbReference type="GO" id="GO:0044281">
    <property type="term" value="P:small molecule metabolic process"/>
    <property type="evidence" value="ECO:0007669"/>
    <property type="project" value="UniProtKB-ARBA"/>
</dbReference>
<dbReference type="Proteomes" id="UP000199320">
    <property type="component" value="Unassembled WGS sequence"/>
</dbReference>
<keyword evidence="1 4" id="KW-0479">Metal-binding</keyword>
<keyword evidence="8" id="KW-1185">Reference proteome</keyword>